<evidence type="ECO:0000313" key="1">
    <source>
        <dbReference type="EMBL" id="GAF84996.1"/>
    </source>
</evidence>
<dbReference type="EMBL" id="BARS01001021">
    <property type="protein sequence ID" value="GAF84996.1"/>
    <property type="molecule type" value="Genomic_DNA"/>
</dbReference>
<comment type="caution">
    <text evidence="1">The sequence shown here is derived from an EMBL/GenBank/DDBJ whole genome shotgun (WGS) entry which is preliminary data.</text>
</comment>
<feature type="non-terminal residue" evidence="1">
    <location>
        <position position="149"/>
    </location>
</feature>
<dbReference type="InterPro" id="IPR040085">
    <property type="entry name" value="MJ0674-like"/>
</dbReference>
<dbReference type="PANTHER" id="PTHR43075:SF1">
    <property type="entry name" value="FORMATE LYASE ACTIVATING ENZYME, PUTATIVE (AFU_ORTHOLOGUE AFUA_2G15630)-RELATED"/>
    <property type="match status" value="1"/>
</dbReference>
<reference evidence="1" key="1">
    <citation type="journal article" date="2014" name="Front. Microbiol.">
        <title>High frequency of phylogenetically diverse reductive dehalogenase-homologous genes in deep subseafloor sedimentary metagenomes.</title>
        <authorList>
            <person name="Kawai M."/>
            <person name="Futagami T."/>
            <person name="Toyoda A."/>
            <person name="Takaki Y."/>
            <person name="Nishi S."/>
            <person name="Hori S."/>
            <person name="Arai W."/>
            <person name="Tsubouchi T."/>
            <person name="Morono Y."/>
            <person name="Uchiyama I."/>
            <person name="Ito T."/>
            <person name="Fujiyama A."/>
            <person name="Inagaki F."/>
            <person name="Takami H."/>
        </authorList>
    </citation>
    <scope>NUCLEOTIDE SEQUENCE</scope>
    <source>
        <strain evidence="1">Expedition CK06-06</strain>
    </source>
</reference>
<sequence length="149" mass="16833">MIKLQKKGCHNINLVTPTHYVPNIVSAIQKAIPLGLRIPLVYNTRGYEKQETLQLLDGTIDIYLPECKYMDSEQAGKYSAEAYNYPHHAKLALKEMYRQVGDLKLDSGGIAARGLIVRHLVLPNRIAGTEEFLKFVAENLSKTTYINIM</sequence>
<dbReference type="PANTHER" id="PTHR43075">
    <property type="entry name" value="FORMATE LYASE ACTIVATING ENZYME, PUTATIVE (AFU_ORTHOLOGUE AFUA_2G15630)-RELATED"/>
    <property type="match status" value="1"/>
</dbReference>
<gene>
    <name evidence="1" type="ORF">S01H1_02170</name>
</gene>
<name>X0TCH9_9ZZZZ</name>
<protein>
    <submittedName>
        <fullName evidence="1">Uncharacterized protein</fullName>
    </submittedName>
</protein>
<organism evidence="1">
    <name type="scientific">marine sediment metagenome</name>
    <dbReference type="NCBI Taxonomy" id="412755"/>
    <lineage>
        <taxon>unclassified sequences</taxon>
        <taxon>metagenomes</taxon>
        <taxon>ecological metagenomes</taxon>
    </lineage>
</organism>
<dbReference type="AlphaFoldDB" id="X0TCH9"/>
<proteinExistence type="predicted"/>
<accession>X0TCH9</accession>